<evidence type="ECO:0000313" key="1">
    <source>
        <dbReference type="EMBL" id="EAY14406.1"/>
    </source>
</evidence>
<protein>
    <submittedName>
        <fullName evidence="1">Uncharacterized protein</fullName>
    </submittedName>
</protein>
<dbReference type="RefSeq" id="XP_001326629.1">
    <property type="nucleotide sequence ID" value="XM_001326594.1"/>
</dbReference>
<reference evidence="1" key="1">
    <citation type="submission" date="2006-10" db="EMBL/GenBank/DDBJ databases">
        <authorList>
            <person name="Amadeo P."/>
            <person name="Zhao Q."/>
            <person name="Wortman J."/>
            <person name="Fraser-Liggett C."/>
            <person name="Carlton J."/>
        </authorList>
    </citation>
    <scope>NUCLEOTIDE SEQUENCE</scope>
    <source>
        <strain evidence="1">G3</strain>
    </source>
</reference>
<gene>
    <name evidence="1" type="ORF">TVAG_255980</name>
</gene>
<dbReference type="KEGG" id="tva:4772394"/>
<sequence length="413" mass="46481">MLTNVSSLASFNRFVSVIVDGKSFEAFPTESILDFFNRNEISLPQSLQGKNIVQLGTVVADPKKGLTLVDYIAEGLVINTKDLVFKEPKTRDGADSIDNITLWRRAMKINTTRKVAVVDITLCHLIEKELKLPEGSMTYDKLAILLKNMGFDYLLDQGLITDYKIVKDAARIHSHHSQGFQQTIGSFNPAITRKILEYPPTPAEKVVEFLTSPELDVTTFVITDSVARREEGTFYMNNPDIYLSVGVTTQEFLKILKEDNPSLKGQPCEVFPLGSAQGAWSVTSERFAQSVVSTFGKNFVAMRVPDLEFKNVTDGIKIAEFPVVDDIKAQVATIDALKDLDKLYDLNYKNLIYISPSEKKSKTLIDALPAIDHESTKRHIKLAQQNPEAVSLWHKFLKEIDDEKFIKKKKEED</sequence>
<dbReference type="InParanoid" id="A2DYZ5"/>
<dbReference type="VEuPathDB" id="TrichDB:TVAG_255980"/>
<name>A2DYZ5_TRIV3</name>
<dbReference type="SMR" id="A2DYZ5"/>
<accession>A2DYZ5</accession>
<dbReference type="InterPro" id="IPR009016">
    <property type="entry name" value="Fe_hydrogenase"/>
</dbReference>
<dbReference type="VEuPathDB" id="TrichDB:TVAGG3_0869080"/>
<organism evidence="1 2">
    <name type="scientific">Trichomonas vaginalis (strain ATCC PRA-98 / G3)</name>
    <dbReference type="NCBI Taxonomy" id="412133"/>
    <lineage>
        <taxon>Eukaryota</taxon>
        <taxon>Metamonada</taxon>
        <taxon>Parabasalia</taxon>
        <taxon>Trichomonadida</taxon>
        <taxon>Trichomonadidae</taxon>
        <taxon>Trichomonas</taxon>
    </lineage>
</organism>
<reference evidence="1" key="2">
    <citation type="journal article" date="2007" name="Science">
        <title>Draft genome sequence of the sexually transmitted pathogen Trichomonas vaginalis.</title>
        <authorList>
            <person name="Carlton J.M."/>
            <person name="Hirt R.P."/>
            <person name="Silva J.C."/>
            <person name="Delcher A.L."/>
            <person name="Schatz M."/>
            <person name="Zhao Q."/>
            <person name="Wortman J.R."/>
            <person name="Bidwell S.L."/>
            <person name="Alsmark U.C.M."/>
            <person name="Besteiro S."/>
            <person name="Sicheritz-Ponten T."/>
            <person name="Noel C.J."/>
            <person name="Dacks J.B."/>
            <person name="Foster P.G."/>
            <person name="Simillion C."/>
            <person name="Van de Peer Y."/>
            <person name="Miranda-Saavedra D."/>
            <person name="Barton G.J."/>
            <person name="Westrop G.D."/>
            <person name="Mueller S."/>
            <person name="Dessi D."/>
            <person name="Fiori P.L."/>
            <person name="Ren Q."/>
            <person name="Paulsen I."/>
            <person name="Zhang H."/>
            <person name="Bastida-Corcuera F.D."/>
            <person name="Simoes-Barbosa A."/>
            <person name="Brown M.T."/>
            <person name="Hayes R.D."/>
            <person name="Mukherjee M."/>
            <person name="Okumura C.Y."/>
            <person name="Schneider R."/>
            <person name="Smith A.J."/>
            <person name="Vanacova S."/>
            <person name="Villalvazo M."/>
            <person name="Haas B.J."/>
            <person name="Pertea M."/>
            <person name="Feldblyum T.V."/>
            <person name="Utterback T.R."/>
            <person name="Shu C.L."/>
            <person name="Osoegawa K."/>
            <person name="de Jong P.J."/>
            <person name="Hrdy I."/>
            <person name="Horvathova L."/>
            <person name="Zubacova Z."/>
            <person name="Dolezal P."/>
            <person name="Malik S.B."/>
            <person name="Logsdon J.M. Jr."/>
            <person name="Henze K."/>
            <person name="Gupta A."/>
            <person name="Wang C.C."/>
            <person name="Dunne R.L."/>
            <person name="Upcroft J.A."/>
            <person name="Upcroft P."/>
            <person name="White O."/>
            <person name="Salzberg S.L."/>
            <person name="Tang P."/>
            <person name="Chiu C.-H."/>
            <person name="Lee Y.-S."/>
            <person name="Embley T.M."/>
            <person name="Coombs G.H."/>
            <person name="Mottram J.C."/>
            <person name="Tachezy J."/>
            <person name="Fraser-Liggett C.M."/>
            <person name="Johnson P.J."/>
        </authorList>
    </citation>
    <scope>NUCLEOTIDE SEQUENCE [LARGE SCALE GENOMIC DNA]</scope>
    <source>
        <strain evidence="1">G3</strain>
    </source>
</reference>
<keyword evidence="2" id="KW-1185">Reference proteome</keyword>
<dbReference type="SUPFAM" id="SSF53920">
    <property type="entry name" value="Fe-only hydrogenase"/>
    <property type="match status" value="1"/>
</dbReference>
<dbReference type="Proteomes" id="UP000001542">
    <property type="component" value="Unassembled WGS sequence"/>
</dbReference>
<dbReference type="EMBL" id="DS113271">
    <property type="protein sequence ID" value="EAY14406.1"/>
    <property type="molecule type" value="Genomic_DNA"/>
</dbReference>
<dbReference type="AlphaFoldDB" id="A2DYZ5"/>
<evidence type="ECO:0000313" key="2">
    <source>
        <dbReference type="Proteomes" id="UP000001542"/>
    </source>
</evidence>
<proteinExistence type="predicted"/>